<accession>A0A743PBL6</accession>
<evidence type="ECO:0000313" key="1">
    <source>
        <dbReference type="EMBL" id="HAF2126697.1"/>
    </source>
</evidence>
<gene>
    <name evidence="1" type="ORF">G9F27_000801</name>
</gene>
<organism evidence="1">
    <name type="scientific">Salmonella enterica</name>
    <name type="common">Salmonella choleraesuis</name>
    <dbReference type="NCBI Taxonomy" id="28901"/>
    <lineage>
        <taxon>Bacteria</taxon>
        <taxon>Pseudomonadati</taxon>
        <taxon>Pseudomonadota</taxon>
        <taxon>Gammaproteobacteria</taxon>
        <taxon>Enterobacterales</taxon>
        <taxon>Enterobacteriaceae</taxon>
        <taxon>Salmonella</taxon>
    </lineage>
</organism>
<name>A0A743PBL6_SALER</name>
<sequence length="56" mass="6100">MCNQAESVLYKLKVIITAASSLILPEEKELQSDLMDYAQKLLEQLTDGAKSGEGGK</sequence>
<dbReference type="EMBL" id="DAAUQX010000004">
    <property type="protein sequence ID" value="HAF2126697.1"/>
    <property type="molecule type" value="Genomic_DNA"/>
</dbReference>
<protein>
    <submittedName>
        <fullName evidence="1">Uncharacterized protein</fullName>
    </submittedName>
</protein>
<proteinExistence type="predicted"/>
<dbReference type="AlphaFoldDB" id="A0A743PBL6"/>
<reference evidence="1" key="1">
    <citation type="journal article" date="2018" name="Genome Biol.">
        <title>SKESA: strategic k-mer extension for scrupulous assemblies.</title>
        <authorList>
            <person name="Souvorov A."/>
            <person name="Agarwala R."/>
            <person name="Lipman D.J."/>
        </authorList>
    </citation>
    <scope>NUCLEOTIDE SEQUENCE</scope>
    <source>
        <strain evidence="1">MA.CK_00/00001968</strain>
    </source>
</reference>
<reference evidence="1" key="2">
    <citation type="submission" date="2020-02" db="EMBL/GenBank/DDBJ databases">
        <authorList>
            <consortium name="NCBI Pathogen Detection Project"/>
        </authorList>
    </citation>
    <scope>NUCLEOTIDE SEQUENCE</scope>
    <source>
        <strain evidence="1">MA.CK_00/00001968</strain>
    </source>
</reference>
<comment type="caution">
    <text evidence="1">The sequence shown here is derived from an EMBL/GenBank/DDBJ whole genome shotgun (WGS) entry which is preliminary data.</text>
</comment>